<evidence type="ECO:0000256" key="1">
    <source>
        <dbReference type="ARBA" id="ARBA00005251"/>
    </source>
</evidence>
<dbReference type="InterPro" id="IPR014721">
    <property type="entry name" value="Ribsml_uS5_D2-typ_fold_subgr"/>
</dbReference>
<evidence type="ECO:0000256" key="2">
    <source>
        <dbReference type="ARBA" id="ARBA00022980"/>
    </source>
</evidence>
<dbReference type="SUPFAM" id="SSF54211">
    <property type="entry name" value="Ribosomal protein S5 domain 2-like"/>
    <property type="match status" value="1"/>
</dbReference>
<dbReference type="InterPro" id="IPR023035">
    <property type="entry name" value="Ribosomal_uS9_bac/plastid"/>
</dbReference>
<evidence type="ECO:0000256" key="5">
    <source>
        <dbReference type="HAMAP-Rule" id="MF_00532"/>
    </source>
</evidence>
<sequence length="136" mass="15518">MAKEVKSLHFFEAVGRRKTAVARVHLQAQASKEFAINGRSLDKYFPAPELQQIALSSLEKMNCRDKFSVTAKVNGGGLHAQAEALRHGIARALTEFNPEFHNQLKKAGFLTRDSRMRERKKFGLKRARRAPQWTKR</sequence>
<comment type="caution">
    <text evidence="7">The sequence shown here is derived from an EMBL/GenBank/DDBJ whole genome shotgun (WGS) entry which is preliminary data.</text>
</comment>
<dbReference type="HAMAP" id="MF_00532_B">
    <property type="entry name" value="Ribosomal_uS9_B"/>
    <property type="match status" value="1"/>
</dbReference>
<dbReference type="InterPro" id="IPR020574">
    <property type="entry name" value="Ribosomal_uS9_CS"/>
</dbReference>
<evidence type="ECO:0000256" key="3">
    <source>
        <dbReference type="ARBA" id="ARBA00023274"/>
    </source>
</evidence>
<reference evidence="7 8" key="1">
    <citation type="journal article" date="2016" name="Nat. Commun.">
        <title>Thousands of microbial genomes shed light on interconnected biogeochemical processes in an aquifer system.</title>
        <authorList>
            <person name="Anantharaman K."/>
            <person name="Brown C.T."/>
            <person name="Hug L.A."/>
            <person name="Sharon I."/>
            <person name="Castelle C.J."/>
            <person name="Probst A.J."/>
            <person name="Thomas B.C."/>
            <person name="Singh A."/>
            <person name="Wilkins M.J."/>
            <person name="Karaoz U."/>
            <person name="Brodie E.L."/>
            <person name="Williams K.H."/>
            <person name="Hubbard S.S."/>
            <person name="Banfield J.F."/>
        </authorList>
    </citation>
    <scope>NUCLEOTIDE SEQUENCE [LARGE SCALE GENOMIC DNA]</scope>
</reference>
<dbReference type="Gene3D" id="3.30.230.10">
    <property type="match status" value="1"/>
</dbReference>
<dbReference type="GO" id="GO:0003723">
    <property type="term" value="F:RNA binding"/>
    <property type="evidence" value="ECO:0007669"/>
    <property type="project" value="TreeGrafter"/>
</dbReference>
<evidence type="ECO:0000313" key="7">
    <source>
        <dbReference type="EMBL" id="OGZ20378.1"/>
    </source>
</evidence>
<dbReference type="EMBL" id="MHMA01000015">
    <property type="protein sequence ID" value="OGZ20378.1"/>
    <property type="molecule type" value="Genomic_DNA"/>
</dbReference>
<accession>A0A1G2E5L6</accession>
<evidence type="ECO:0000256" key="6">
    <source>
        <dbReference type="RuleBase" id="RU003815"/>
    </source>
</evidence>
<dbReference type="NCBIfam" id="NF001099">
    <property type="entry name" value="PRK00132.1"/>
    <property type="match status" value="1"/>
</dbReference>
<dbReference type="InterPro" id="IPR000754">
    <property type="entry name" value="Ribosomal_uS9"/>
</dbReference>
<dbReference type="GO" id="GO:0005737">
    <property type="term" value="C:cytoplasm"/>
    <property type="evidence" value="ECO:0007669"/>
    <property type="project" value="UniProtKB-ARBA"/>
</dbReference>
<dbReference type="AlphaFoldDB" id="A0A1G2E5L6"/>
<dbReference type="Pfam" id="PF00380">
    <property type="entry name" value="Ribosomal_S9"/>
    <property type="match status" value="1"/>
</dbReference>
<keyword evidence="3 5" id="KW-0687">Ribonucleoprotein</keyword>
<organism evidence="7 8">
    <name type="scientific">Candidatus Nealsonbacteria bacterium RIFCSPHIGHO2_01_FULL_43_31</name>
    <dbReference type="NCBI Taxonomy" id="1801665"/>
    <lineage>
        <taxon>Bacteria</taxon>
        <taxon>Candidatus Nealsoniibacteriota</taxon>
    </lineage>
</organism>
<dbReference type="GO" id="GO:0003735">
    <property type="term" value="F:structural constituent of ribosome"/>
    <property type="evidence" value="ECO:0007669"/>
    <property type="project" value="InterPro"/>
</dbReference>
<name>A0A1G2E5L6_9BACT</name>
<dbReference type="GO" id="GO:0006412">
    <property type="term" value="P:translation"/>
    <property type="evidence" value="ECO:0007669"/>
    <property type="project" value="UniProtKB-UniRule"/>
</dbReference>
<dbReference type="FunFam" id="3.30.230.10:FF:000001">
    <property type="entry name" value="30S ribosomal protein S9"/>
    <property type="match status" value="1"/>
</dbReference>
<keyword evidence="2 5" id="KW-0689">Ribosomal protein</keyword>
<dbReference type="InterPro" id="IPR020568">
    <property type="entry name" value="Ribosomal_Su5_D2-typ_SF"/>
</dbReference>
<evidence type="ECO:0000313" key="8">
    <source>
        <dbReference type="Proteomes" id="UP000178721"/>
    </source>
</evidence>
<dbReference type="Proteomes" id="UP000178721">
    <property type="component" value="Unassembled WGS sequence"/>
</dbReference>
<proteinExistence type="inferred from homology"/>
<dbReference type="PANTHER" id="PTHR21569">
    <property type="entry name" value="RIBOSOMAL PROTEIN S9"/>
    <property type="match status" value="1"/>
</dbReference>
<comment type="similarity">
    <text evidence="1 5 6">Belongs to the universal ribosomal protein uS9 family.</text>
</comment>
<gene>
    <name evidence="5" type="primary">rpsI</name>
    <name evidence="7" type="ORF">A2654_01895</name>
</gene>
<dbReference type="PANTHER" id="PTHR21569:SF1">
    <property type="entry name" value="SMALL RIBOSOMAL SUBUNIT PROTEIN US9M"/>
    <property type="match status" value="1"/>
</dbReference>
<evidence type="ECO:0000256" key="4">
    <source>
        <dbReference type="ARBA" id="ARBA00035259"/>
    </source>
</evidence>
<dbReference type="GO" id="GO:0015935">
    <property type="term" value="C:small ribosomal subunit"/>
    <property type="evidence" value="ECO:0007669"/>
    <property type="project" value="TreeGrafter"/>
</dbReference>
<protein>
    <recommendedName>
        <fullName evidence="4 5">Small ribosomal subunit protein uS9</fullName>
    </recommendedName>
</protein>
<dbReference type="PROSITE" id="PS00360">
    <property type="entry name" value="RIBOSOMAL_S9"/>
    <property type="match status" value="1"/>
</dbReference>